<sequence length="65" mass="7737">MCWPFKNTLQNNSHNTTSFSSPYSSAVWTYSLRYIHKSKLTVNMDHFWLENMKGRCDMTAEFRVP</sequence>
<reference evidence="1 2" key="1">
    <citation type="submission" date="2012-03" db="EMBL/GenBank/DDBJ databases">
        <title>The Genome Sequence of Bartonella elizabethae Re6043vi.</title>
        <authorList>
            <consortium name="The Broad Institute Genome Sequencing Platform"/>
            <consortium name="The Broad Institute Genome Sequencing Center for Infectious Disease"/>
            <person name="Feldgarden M."/>
            <person name="Kirby J."/>
            <person name="Kosoy M."/>
            <person name="Birtles R."/>
            <person name="Probert W.S."/>
            <person name="Chiaraviglio L."/>
            <person name="Young S.K."/>
            <person name="Zeng Q."/>
            <person name="Gargeya S."/>
            <person name="Fitzgerald M."/>
            <person name="Haas B."/>
            <person name="Abouelleil A."/>
            <person name="Alvarado L."/>
            <person name="Arachchi H.M."/>
            <person name="Berlin A."/>
            <person name="Chapman S.B."/>
            <person name="Gearin G."/>
            <person name="Goldberg J."/>
            <person name="Griggs A."/>
            <person name="Gujja S."/>
            <person name="Hansen M."/>
            <person name="Heiman D."/>
            <person name="Howarth C."/>
            <person name="Larimer J."/>
            <person name="Lui A."/>
            <person name="MacDonald P.J.P."/>
            <person name="McCowen C."/>
            <person name="Montmayeur A."/>
            <person name="Murphy C."/>
            <person name="Neiman D."/>
            <person name="Pearson M."/>
            <person name="Priest M."/>
            <person name="Roberts A."/>
            <person name="Saif S."/>
            <person name="Shea T."/>
            <person name="Sisk P."/>
            <person name="Stolte C."/>
            <person name="Sykes S."/>
            <person name="Wortman J."/>
            <person name="Nusbaum C."/>
            <person name="Birren B."/>
        </authorList>
    </citation>
    <scope>NUCLEOTIDE SEQUENCE [LARGE SCALE GENOMIC DNA]</scope>
    <source>
        <strain evidence="1 2">Re6043vi</strain>
    </source>
</reference>
<evidence type="ECO:0008006" key="3">
    <source>
        <dbReference type="Google" id="ProtNLM"/>
    </source>
</evidence>
<dbReference type="EMBL" id="AILW01000003">
    <property type="protein sequence ID" value="EJF84076.1"/>
    <property type="molecule type" value="Genomic_DNA"/>
</dbReference>
<evidence type="ECO:0000313" key="1">
    <source>
        <dbReference type="EMBL" id="EJF84076.1"/>
    </source>
</evidence>
<gene>
    <name evidence="1" type="ORF">MCU_00744</name>
</gene>
<protein>
    <recommendedName>
        <fullName evidence="3">Autotransporter domain-containing protein</fullName>
    </recommendedName>
</protein>
<accession>A0ABN0GKR4</accession>
<dbReference type="RefSeq" id="WP_005773917.1">
    <property type="nucleotide sequence ID" value="NZ_JH725139.1"/>
</dbReference>
<proteinExistence type="predicted"/>
<comment type="caution">
    <text evidence="1">The sequence shown here is derived from an EMBL/GenBank/DDBJ whole genome shotgun (WGS) entry which is preliminary data.</text>
</comment>
<keyword evidence="2" id="KW-1185">Reference proteome</keyword>
<organism evidence="1 2">
    <name type="scientific">Bartonella elizabethae Re6043vi</name>
    <dbReference type="NCBI Taxonomy" id="1094554"/>
    <lineage>
        <taxon>Bacteria</taxon>
        <taxon>Pseudomonadati</taxon>
        <taxon>Pseudomonadota</taxon>
        <taxon>Alphaproteobacteria</taxon>
        <taxon>Hyphomicrobiales</taxon>
        <taxon>Bartonellaceae</taxon>
        <taxon>Bartonella</taxon>
    </lineage>
</organism>
<evidence type="ECO:0000313" key="2">
    <source>
        <dbReference type="Proteomes" id="UP000008942"/>
    </source>
</evidence>
<dbReference type="Proteomes" id="UP000008942">
    <property type="component" value="Unassembled WGS sequence"/>
</dbReference>
<name>A0ABN0GKR4_BAREL</name>